<evidence type="ECO:0000256" key="2">
    <source>
        <dbReference type="ARBA" id="ARBA00022448"/>
    </source>
</evidence>
<evidence type="ECO:0000256" key="7">
    <source>
        <dbReference type="SAM" id="Phobius"/>
    </source>
</evidence>
<feature type="domain" description="Major facilitator superfamily (MFS) profile" evidence="8">
    <location>
        <begin position="13"/>
        <end position="490"/>
    </location>
</feature>
<gene>
    <name evidence="9" type="ORF">BKA15_005021</name>
</gene>
<feature type="transmembrane region" description="Helical" evidence="7">
    <location>
        <begin position="49"/>
        <end position="67"/>
    </location>
</feature>
<feature type="transmembrane region" description="Helical" evidence="7">
    <location>
        <begin position="401"/>
        <end position="422"/>
    </location>
</feature>
<evidence type="ECO:0000256" key="1">
    <source>
        <dbReference type="ARBA" id="ARBA00004651"/>
    </source>
</evidence>
<comment type="caution">
    <text evidence="9">The sequence shown here is derived from an EMBL/GenBank/DDBJ whole genome shotgun (WGS) entry which is preliminary data.</text>
</comment>
<evidence type="ECO:0000256" key="6">
    <source>
        <dbReference type="ARBA" id="ARBA00023136"/>
    </source>
</evidence>
<feature type="transmembrane region" description="Helical" evidence="7">
    <location>
        <begin position="467"/>
        <end position="486"/>
    </location>
</feature>
<feature type="transmembrane region" description="Helical" evidence="7">
    <location>
        <begin position="228"/>
        <end position="245"/>
    </location>
</feature>
<keyword evidence="6 7" id="KW-0472">Membrane</keyword>
<evidence type="ECO:0000259" key="8">
    <source>
        <dbReference type="PROSITE" id="PS50850"/>
    </source>
</evidence>
<feature type="transmembrane region" description="Helical" evidence="7">
    <location>
        <begin position="266"/>
        <end position="287"/>
    </location>
</feature>
<proteinExistence type="predicted"/>
<dbReference type="EMBL" id="JACCBU010000001">
    <property type="protein sequence ID" value="NYE73692.1"/>
    <property type="molecule type" value="Genomic_DNA"/>
</dbReference>
<feature type="transmembrane region" description="Helical" evidence="7">
    <location>
        <begin position="357"/>
        <end position="380"/>
    </location>
</feature>
<dbReference type="CDD" id="cd17321">
    <property type="entry name" value="MFS_MMR_MDR_like"/>
    <property type="match status" value="1"/>
</dbReference>
<dbReference type="PROSITE" id="PS50850">
    <property type="entry name" value="MFS"/>
    <property type="match status" value="1"/>
</dbReference>
<accession>A0A7Y9IBB8</accession>
<dbReference type="InterPro" id="IPR011701">
    <property type="entry name" value="MFS"/>
</dbReference>
<dbReference type="RefSeq" id="WP_179755376.1">
    <property type="nucleotide sequence ID" value="NZ_JACCBU010000001.1"/>
</dbReference>
<dbReference type="InterPro" id="IPR020846">
    <property type="entry name" value="MFS_dom"/>
</dbReference>
<evidence type="ECO:0000256" key="3">
    <source>
        <dbReference type="ARBA" id="ARBA00022475"/>
    </source>
</evidence>
<dbReference type="Proteomes" id="UP000569914">
    <property type="component" value="Unassembled WGS sequence"/>
</dbReference>
<feature type="transmembrane region" description="Helical" evidence="7">
    <location>
        <begin position="137"/>
        <end position="158"/>
    </location>
</feature>
<sequence length="498" mass="50433">MSAGLTAARPRLALAVLMLPTLLVSMDMFVLHFAVPELSADLQPSAVELLWIVDVYGFLVAGSLITMGTLGDRIGRRRLLLIGAAAFAAASVLAAFSTSPAMLIIARALLGMVGASLLPSTLALIRTLFEDERERGIAFGVWVAVFTSGGAIGPLVGGALLEQFWWGSVFLLGVPAMALLLILGPVLLPESRDPHPGRLDLPSTAMSLLAVLGIVYGLKRIAVDGPDLVAALAGLGGLAVGVVFLRRQRRLDHPLIDLTLFGSARFNLALVAQLSVNAAWAGTYLFVTQHLQLVAGLTPVVAGLWTLPGVAAGVITSTLVPRLRGRLRPELVLAGVMAVSAAGCVVLATAGTGIGTVVVGAALVMAMASAIVAVSTDVIVGSAPPERAGAASSISETSSELGIAFGVALLGAAGAAAFRNVLVGPAGIPDSALGTLGGALDAAHGQPGGEAFAAAARAAFLTGMHTAAWVGAAIMIAAAATALVLARRTPEPQLQPLS</sequence>
<feature type="transmembrane region" description="Helical" evidence="7">
    <location>
        <begin position="164"/>
        <end position="187"/>
    </location>
</feature>
<dbReference type="InterPro" id="IPR036259">
    <property type="entry name" value="MFS_trans_sf"/>
</dbReference>
<organism evidence="9 10">
    <name type="scientific">Microlunatus parietis</name>
    <dbReference type="NCBI Taxonomy" id="682979"/>
    <lineage>
        <taxon>Bacteria</taxon>
        <taxon>Bacillati</taxon>
        <taxon>Actinomycetota</taxon>
        <taxon>Actinomycetes</taxon>
        <taxon>Propionibacteriales</taxon>
        <taxon>Propionibacteriaceae</taxon>
        <taxon>Microlunatus</taxon>
    </lineage>
</organism>
<reference evidence="9 10" key="1">
    <citation type="submission" date="2020-07" db="EMBL/GenBank/DDBJ databases">
        <title>Sequencing the genomes of 1000 actinobacteria strains.</title>
        <authorList>
            <person name="Klenk H.-P."/>
        </authorList>
    </citation>
    <scope>NUCLEOTIDE SEQUENCE [LARGE SCALE GENOMIC DNA]</scope>
    <source>
        <strain evidence="9 10">DSM 22083</strain>
    </source>
</reference>
<dbReference type="GO" id="GO:0022857">
    <property type="term" value="F:transmembrane transporter activity"/>
    <property type="evidence" value="ECO:0007669"/>
    <property type="project" value="InterPro"/>
</dbReference>
<feature type="transmembrane region" description="Helical" evidence="7">
    <location>
        <begin position="331"/>
        <end position="351"/>
    </location>
</feature>
<dbReference type="Gene3D" id="1.20.1250.20">
    <property type="entry name" value="MFS general substrate transporter like domains"/>
    <property type="match status" value="1"/>
</dbReference>
<protein>
    <submittedName>
        <fullName evidence="9">DHA2 family multidrug resistance protein-like MFS transporter</fullName>
    </submittedName>
</protein>
<keyword evidence="2" id="KW-0813">Transport</keyword>
<dbReference type="AlphaFoldDB" id="A0A7Y9IBB8"/>
<keyword evidence="5 7" id="KW-1133">Transmembrane helix</keyword>
<feature type="transmembrane region" description="Helical" evidence="7">
    <location>
        <begin position="104"/>
        <end position="125"/>
    </location>
</feature>
<comment type="subcellular location">
    <subcellularLocation>
        <location evidence="1">Cell membrane</location>
        <topology evidence="1">Multi-pass membrane protein</topology>
    </subcellularLocation>
</comment>
<dbReference type="PANTHER" id="PTHR42718">
    <property type="entry name" value="MAJOR FACILITATOR SUPERFAMILY MULTIDRUG TRANSPORTER MFSC"/>
    <property type="match status" value="1"/>
</dbReference>
<keyword evidence="3" id="KW-1003">Cell membrane</keyword>
<name>A0A7Y9IBB8_9ACTN</name>
<feature type="transmembrane region" description="Helical" evidence="7">
    <location>
        <begin position="79"/>
        <end position="98"/>
    </location>
</feature>
<keyword evidence="4 7" id="KW-0812">Transmembrane</keyword>
<feature type="transmembrane region" description="Helical" evidence="7">
    <location>
        <begin position="12"/>
        <end position="34"/>
    </location>
</feature>
<dbReference type="SUPFAM" id="SSF103473">
    <property type="entry name" value="MFS general substrate transporter"/>
    <property type="match status" value="1"/>
</dbReference>
<dbReference type="GO" id="GO:0005886">
    <property type="term" value="C:plasma membrane"/>
    <property type="evidence" value="ECO:0007669"/>
    <property type="project" value="UniProtKB-SubCell"/>
</dbReference>
<feature type="transmembrane region" description="Helical" evidence="7">
    <location>
        <begin position="199"/>
        <end position="216"/>
    </location>
</feature>
<dbReference type="Gene3D" id="1.20.1720.10">
    <property type="entry name" value="Multidrug resistance protein D"/>
    <property type="match status" value="1"/>
</dbReference>
<keyword evidence="10" id="KW-1185">Reference proteome</keyword>
<evidence type="ECO:0000313" key="9">
    <source>
        <dbReference type="EMBL" id="NYE73692.1"/>
    </source>
</evidence>
<dbReference type="Pfam" id="PF07690">
    <property type="entry name" value="MFS_1"/>
    <property type="match status" value="1"/>
</dbReference>
<feature type="transmembrane region" description="Helical" evidence="7">
    <location>
        <begin position="293"/>
        <end position="319"/>
    </location>
</feature>
<evidence type="ECO:0000256" key="5">
    <source>
        <dbReference type="ARBA" id="ARBA00022989"/>
    </source>
</evidence>
<evidence type="ECO:0000256" key="4">
    <source>
        <dbReference type="ARBA" id="ARBA00022692"/>
    </source>
</evidence>
<evidence type="ECO:0000313" key="10">
    <source>
        <dbReference type="Proteomes" id="UP000569914"/>
    </source>
</evidence>
<dbReference type="PANTHER" id="PTHR42718:SF47">
    <property type="entry name" value="METHYL VIOLOGEN RESISTANCE PROTEIN SMVA"/>
    <property type="match status" value="1"/>
</dbReference>